<gene>
    <name evidence="2" type="ORF">JF72_13470</name>
</gene>
<accession>A0A0F4LMH2</accession>
<evidence type="ECO:0000256" key="1">
    <source>
        <dbReference type="SAM" id="MobiDB-lite"/>
    </source>
</evidence>
<proteinExistence type="predicted"/>
<sequence>MSTLDDVLHFKNEKSRTISAENKTGAPGQAAMATGKLGPQRKGSADISLEEGETVTLADIDGPGEIRHMWFTVTDKTTMGSFVLRDLVLRMYWDDEETPSVEVPLGDFFCNGFGTRCIVNSVPIVVNPIGGMNSYFKMPFNKHAKITITNEHPAFIKHFFYTINYVEKPEPEDDLLYFHAYWNREDPVKKGQDYTLIDGVKGKGYYVGTYMALCALQRYWWGEGEFKFYIDNDEQYPTVTSTGAEDYFGGAWAFQKQEYGHLPETYTYSTPYQGYPFHETQDHTRDMFSAGKPDPNSVHACGNDGLPQHGLYRWHLPDPIAFSESLKVTFQDIGNNDITLYERSDDVSTVAYWYQSEPHNPFRKFLSREERLPR</sequence>
<protein>
    <recommendedName>
        <fullName evidence="4">DUF2961 domain-containing protein</fullName>
    </recommendedName>
</protein>
<comment type="caution">
    <text evidence="2">The sequence shown here is derived from an EMBL/GenBank/DDBJ whole genome shotgun (WGS) entry which is preliminary data.</text>
</comment>
<dbReference type="HOGENOM" id="CLU_039495_0_0_9"/>
<dbReference type="AlphaFoldDB" id="A0A0F4LMH2"/>
<dbReference type="Pfam" id="PF11175">
    <property type="entry name" value="DUF2961"/>
    <property type="match status" value="1"/>
</dbReference>
<dbReference type="InterPro" id="IPR021345">
    <property type="entry name" value="DUF2961"/>
</dbReference>
<dbReference type="Proteomes" id="UP000033682">
    <property type="component" value="Unassembled WGS sequence"/>
</dbReference>
<dbReference type="RefSeq" id="WP_046307930.1">
    <property type="nucleotide sequence ID" value="NZ_CAMLAW010000029.1"/>
</dbReference>
<dbReference type="PATRIC" id="fig|303541.3.peg.1518"/>
<keyword evidence="3" id="KW-1185">Reference proteome</keyword>
<reference evidence="2 3" key="1">
    <citation type="submission" date="2015-01" db="EMBL/GenBank/DDBJ databases">
        <title>Comparative genomics of the lactic acid bacteria isolated from the honey bee gut.</title>
        <authorList>
            <person name="Ellegaard K.M."/>
            <person name="Tamarit D."/>
            <person name="Javelind E."/>
            <person name="Olofsson T."/>
            <person name="Andersson S.G."/>
            <person name="Vasquez A."/>
        </authorList>
    </citation>
    <scope>NUCLEOTIDE SEQUENCE [LARGE SCALE GENOMIC DNA]</scope>
    <source>
        <strain evidence="2 3">Hma11</strain>
    </source>
</reference>
<evidence type="ECO:0008006" key="4">
    <source>
        <dbReference type="Google" id="ProtNLM"/>
    </source>
</evidence>
<dbReference type="EMBL" id="JXLG01000010">
    <property type="protein sequence ID" value="KJY60037.1"/>
    <property type="molecule type" value="Genomic_DNA"/>
</dbReference>
<dbReference type="STRING" id="303541.JF72_13470"/>
<feature type="region of interest" description="Disordered" evidence="1">
    <location>
        <begin position="16"/>
        <end position="45"/>
    </location>
</feature>
<evidence type="ECO:0000313" key="3">
    <source>
        <dbReference type="Proteomes" id="UP000033682"/>
    </source>
</evidence>
<name>A0A0F4LMH2_9LACO</name>
<organism evidence="2 3">
    <name type="scientific">Lactobacillus apis</name>
    <dbReference type="NCBI Taxonomy" id="303541"/>
    <lineage>
        <taxon>Bacteria</taxon>
        <taxon>Bacillati</taxon>
        <taxon>Bacillota</taxon>
        <taxon>Bacilli</taxon>
        <taxon>Lactobacillales</taxon>
        <taxon>Lactobacillaceae</taxon>
        <taxon>Lactobacillus</taxon>
    </lineage>
</organism>
<dbReference type="Gene3D" id="2.60.120.1390">
    <property type="match status" value="1"/>
</dbReference>
<evidence type="ECO:0000313" key="2">
    <source>
        <dbReference type="EMBL" id="KJY60037.1"/>
    </source>
</evidence>